<reference evidence="2 3" key="1">
    <citation type="submission" date="2020-08" db="EMBL/GenBank/DDBJ databases">
        <authorList>
            <person name="Liu C."/>
            <person name="Sun Q."/>
        </authorList>
    </citation>
    <scope>NUCLEOTIDE SEQUENCE [LARGE SCALE GENOMIC DNA]</scope>
    <source>
        <strain evidence="2 3">NSJ-29</strain>
    </source>
</reference>
<dbReference type="PANTHER" id="PTHR43135:SF3">
    <property type="entry name" value="ALPHA-D-RIBOSE 1-METHYLPHOSPHONATE 5-TRIPHOSPHATE DIPHOSPHATASE"/>
    <property type="match status" value="1"/>
</dbReference>
<protein>
    <submittedName>
        <fullName evidence="2">Amidohydrolase family protein</fullName>
    </submittedName>
</protein>
<proteinExistence type="predicted"/>
<dbReference type="InterPro" id="IPR051781">
    <property type="entry name" value="Metallo-dep_Hydrolase"/>
</dbReference>
<dbReference type="KEGG" id="whj:H9Q79_03890"/>
<name>A0A7G9GF56_9FIRM</name>
<dbReference type="Pfam" id="PF01979">
    <property type="entry name" value="Amidohydro_1"/>
    <property type="match status" value="1"/>
</dbReference>
<evidence type="ECO:0000259" key="1">
    <source>
        <dbReference type="Pfam" id="PF01979"/>
    </source>
</evidence>
<feature type="domain" description="Amidohydrolase-related" evidence="1">
    <location>
        <begin position="5"/>
        <end position="247"/>
    </location>
</feature>
<dbReference type="InterPro" id="IPR006680">
    <property type="entry name" value="Amidohydro-rel"/>
</dbReference>
<dbReference type="RefSeq" id="WP_249329224.1">
    <property type="nucleotide sequence ID" value="NZ_CP060635.1"/>
</dbReference>
<dbReference type="SUPFAM" id="SSF51556">
    <property type="entry name" value="Metallo-dependent hydrolases"/>
    <property type="match status" value="1"/>
</dbReference>
<evidence type="ECO:0000313" key="3">
    <source>
        <dbReference type="Proteomes" id="UP000515860"/>
    </source>
</evidence>
<keyword evidence="2" id="KW-0378">Hydrolase</keyword>
<evidence type="ECO:0000313" key="2">
    <source>
        <dbReference type="EMBL" id="QNM09438.1"/>
    </source>
</evidence>
<keyword evidence="3" id="KW-1185">Reference proteome</keyword>
<dbReference type="AlphaFoldDB" id="A0A7G9GF56"/>
<dbReference type="Gene3D" id="3.20.20.140">
    <property type="entry name" value="Metal-dependent hydrolases"/>
    <property type="match status" value="1"/>
</dbReference>
<accession>A0A7G9GF56</accession>
<sequence>MFGECHAHIFMNGFDYRKAVKDHRDRPDEAEIRRALEAYRTHGVAFVRDGGDHFGASLLARRLAPEYGITYLTPGFAIYREGRYGKVVGLSYGNLREYAALVRRLADEGGDFVKIMTTGIMDFQTDRGLTSEPLEREEVREMVHIAHEEGFRVMSHTNGARAVEIAVEAGVDSLEHGNFQDGDSIACMAEHEVVWVPTAVTVRNLIGSGRFSDEVLKSIWKGLEENMRLARKLGVMFALGSDAGACGVFHGQGICEEYQAFQDIFPEDTALEQGLKAGEMRIRKFVRET</sequence>
<dbReference type="EMBL" id="CP060635">
    <property type="protein sequence ID" value="QNM09438.1"/>
    <property type="molecule type" value="Genomic_DNA"/>
</dbReference>
<organism evidence="2 3">
    <name type="scientific">Wansuia hejianensis</name>
    <dbReference type="NCBI Taxonomy" id="2763667"/>
    <lineage>
        <taxon>Bacteria</taxon>
        <taxon>Bacillati</taxon>
        <taxon>Bacillota</taxon>
        <taxon>Clostridia</taxon>
        <taxon>Lachnospirales</taxon>
        <taxon>Lachnospiraceae</taxon>
        <taxon>Wansuia</taxon>
    </lineage>
</organism>
<dbReference type="PANTHER" id="PTHR43135">
    <property type="entry name" value="ALPHA-D-RIBOSE 1-METHYLPHOSPHONATE 5-TRIPHOSPHATE DIPHOSPHATASE"/>
    <property type="match status" value="1"/>
</dbReference>
<dbReference type="GO" id="GO:0016787">
    <property type="term" value="F:hydrolase activity"/>
    <property type="evidence" value="ECO:0007669"/>
    <property type="project" value="UniProtKB-KW"/>
</dbReference>
<dbReference type="Proteomes" id="UP000515860">
    <property type="component" value="Chromosome"/>
</dbReference>
<gene>
    <name evidence="2" type="ORF">H9Q79_03890</name>
</gene>
<dbReference type="InterPro" id="IPR032466">
    <property type="entry name" value="Metal_Hydrolase"/>
</dbReference>